<keyword evidence="3" id="KW-1185">Reference proteome</keyword>
<proteinExistence type="predicted"/>
<accession>A0ABU1UXZ2</accession>
<gene>
    <name evidence="2" type="ORF">J2X05_001990</name>
</gene>
<dbReference type="SUPFAM" id="SSF109604">
    <property type="entry name" value="HD-domain/PDEase-like"/>
    <property type="match status" value="1"/>
</dbReference>
<dbReference type="InterPro" id="IPR052340">
    <property type="entry name" value="RNase_Y/CdgJ"/>
</dbReference>
<dbReference type="PANTHER" id="PTHR33525">
    <property type="match status" value="1"/>
</dbReference>
<dbReference type="InterPro" id="IPR013976">
    <property type="entry name" value="HDOD"/>
</dbReference>
<reference evidence="2 3" key="1">
    <citation type="submission" date="2023-07" db="EMBL/GenBank/DDBJ databases">
        <title>Sorghum-associated microbial communities from plants grown in Nebraska, USA.</title>
        <authorList>
            <person name="Schachtman D."/>
        </authorList>
    </citation>
    <scope>NUCLEOTIDE SEQUENCE [LARGE SCALE GENOMIC DNA]</scope>
    <source>
        <strain evidence="2 3">BE190</strain>
    </source>
</reference>
<organism evidence="2 3">
    <name type="scientific">Cellvibrio fibrivorans</name>
    <dbReference type="NCBI Taxonomy" id="126350"/>
    <lineage>
        <taxon>Bacteria</taxon>
        <taxon>Pseudomonadati</taxon>
        <taxon>Pseudomonadota</taxon>
        <taxon>Gammaproteobacteria</taxon>
        <taxon>Cellvibrionales</taxon>
        <taxon>Cellvibrionaceae</taxon>
        <taxon>Cellvibrio</taxon>
    </lineage>
</organism>
<dbReference type="PROSITE" id="PS51833">
    <property type="entry name" value="HDOD"/>
    <property type="match status" value="1"/>
</dbReference>
<protein>
    <submittedName>
        <fullName evidence="2">HD-like signal output (HDOD) protein</fullName>
    </submittedName>
</protein>
<comment type="caution">
    <text evidence="2">The sequence shown here is derived from an EMBL/GenBank/DDBJ whole genome shotgun (WGS) entry which is preliminary data.</text>
</comment>
<feature type="domain" description="HDOD" evidence="1">
    <location>
        <begin position="55"/>
        <end position="243"/>
    </location>
</feature>
<evidence type="ECO:0000313" key="2">
    <source>
        <dbReference type="EMBL" id="MDR7089968.1"/>
    </source>
</evidence>
<evidence type="ECO:0000259" key="1">
    <source>
        <dbReference type="PROSITE" id="PS51833"/>
    </source>
</evidence>
<dbReference type="Pfam" id="PF08668">
    <property type="entry name" value="HDOD"/>
    <property type="match status" value="1"/>
</dbReference>
<dbReference type="Gene3D" id="1.10.3210.10">
    <property type="entry name" value="Hypothetical protein af1432"/>
    <property type="match status" value="1"/>
</dbReference>
<dbReference type="PANTHER" id="PTHR33525:SF4">
    <property type="entry name" value="CYCLIC DI-GMP PHOSPHODIESTERASE CDGJ"/>
    <property type="match status" value="1"/>
</dbReference>
<evidence type="ECO:0000313" key="3">
    <source>
        <dbReference type="Proteomes" id="UP001253595"/>
    </source>
</evidence>
<sequence>MNTMITPAGKSATLGGKYSLITNVCAMDSSVTAVQSDYSVYRGVIGDLLSGQEQLPSLPSITFEIRKAMGQQDLSMMELSRLLAKDPALSAVLLKYASSPLVGSQTPPQNLLDVIRLLGMNQVERITMVHSIKSLFSVHSVKHKRLFLEAWRRLALKASVSTYIAKHMHFKNVLPDNVLMAALLSEVGTLAVLSAFRNSDDTPDIPAYVALCREYAKSLGVITLKQWQVDEQYLKVVQEIGNWKGESPGPPNLSDLINLGLYHSLKLTHTKTDLPPIQELTAYQKLEEPENSVVAGGLTFVMSNVQEIRIVAKSLF</sequence>
<dbReference type="Proteomes" id="UP001253595">
    <property type="component" value="Unassembled WGS sequence"/>
</dbReference>
<name>A0ABU1UXZ2_9GAMM</name>
<dbReference type="EMBL" id="JAVDVX010000003">
    <property type="protein sequence ID" value="MDR7089968.1"/>
    <property type="molecule type" value="Genomic_DNA"/>
</dbReference>